<reference evidence="1 2" key="1">
    <citation type="journal article" date="2019" name="Gigascience">
        <title>Whole-genome sequence of the oriental lung fluke Paragonimus westermani.</title>
        <authorList>
            <person name="Oey H."/>
            <person name="Zakrzewski M."/>
            <person name="Narain K."/>
            <person name="Devi K.R."/>
            <person name="Agatsuma T."/>
            <person name="Nawaratna S."/>
            <person name="Gobert G.N."/>
            <person name="Jones M.K."/>
            <person name="Ragan M.A."/>
            <person name="McManus D.P."/>
            <person name="Krause L."/>
        </authorList>
    </citation>
    <scope>NUCLEOTIDE SEQUENCE [LARGE SCALE GENOMIC DNA]</scope>
    <source>
        <strain evidence="1 2">IND2009</strain>
    </source>
</reference>
<sequence>MSFSDYEIPHGRHNPHPHRVTHFPGLLGLPVRAVNDPPTQTPHDKVGFSRWKTFHSNTVPTGLSPKTFDQYKLFDASIGLDRSASLTDPGQGMEKLSNYYNLDHTTSRIPAGLLPLSQPRRIAPNFDTITGLQYFTGLRNFSVRQKPAALGRLTETDCAQKNSGFTGACNQADGTFTPRAFAYNSRWKSELGSVTETVLNRLQQAAIERVLGLDARTNVMRTTDLAPHFERTGCNPDHLYSPKTGRIIPCPNRKSHPRLLCSLLDQHPSPRTLSIDQLFQLYEQQVFNMICSVLQTNDNYAVQHWLTHATERYVPDQQLPLVIHLNSSLV</sequence>
<protein>
    <submittedName>
        <fullName evidence="1">Uncharacterized protein</fullName>
    </submittedName>
</protein>
<dbReference type="AlphaFoldDB" id="A0A5J4NT22"/>
<gene>
    <name evidence="1" type="ORF">DEA37_0006158</name>
</gene>
<evidence type="ECO:0000313" key="1">
    <source>
        <dbReference type="EMBL" id="KAA3678652.1"/>
    </source>
</evidence>
<dbReference type="EMBL" id="QNGE01001012">
    <property type="protein sequence ID" value="KAA3678652.1"/>
    <property type="molecule type" value="Genomic_DNA"/>
</dbReference>
<proteinExistence type="predicted"/>
<dbReference type="Proteomes" id="UP000324629">
    <property type="component" value="Unassembled WGS sequence"/>
</dbReference>
<name>A0A5J4NT22_9TREM</name>
<dbReference type="PANTHER" id="PTHR33772:SF1">
    <property type="entry name" value="PROTEIN TBATA"/>
    <property type="match status" value="1"/>
</dbReference>
<accession>A0A5J4NT22</accession>
<evidence type="ECO:0000313" key="2">
    <source>
        <dbReference type="Proteomes" id="UP000324629"/>
    </source>
</evidence>
<keyword evidence="2" id="KW-1185">Reference proteome</keyword>
<dbReference type="PANTHER" id="PTHR33772">
    <property type="entry name" value="THYMUS, BRAIN AND TESTES-ASSOCIATED"/>
    <property type="match status" value="1"/>
</dbReference>
<dbReference type="Pfam" id="PF15256">
    <property type="entry name" value="SPATIAL"/>
    <property type="match status" value="2"/>
</dbReference>
<dbReference type="InterPro" id="IPR037394">
    <property type="entry name" value="TBATA-like"/>
</dbReference>
<organism evidence="1 2">
    <name type="scientific">Paragonimus westermani</name>
    <dbReference type="NCBI Taxonomy" id="34504"/>
    <lineage>
        <taxon>Eukaryota</taxon>
        <taxon>Metazoa</taxon>
        <taxon>Spiralia</taxon>
        <taxon>Lophotrochozoa</taxon>
        <taxon>Platyhelminthes</taxon>
        <taxon>Trematoda</taxon>
        <taxon>Digenea</taxon>
        <taxon>Plagiorchiida</taxon>
        <taxon>Troglotremata</taxon>
        <taxon>Troglotrematidae</taxon>
        <taxon>Paragonimus</taxon>
    </lineage>
</organism>
<comment type="caution">
    <text evidence="1">The sequence shown here is derived from an EMBL/GenBank/DDBJ whole genome shotgun (WGS) entry which is preliminary data.</text>
</comment>